<evidence type="ECO:0000313" key="1">
    <source>
        <dbReference type="EMBL" id="RRN44303.1"/>
    </source>
</evidence>
<dbReference type="EMBL" id="RRUE01000002">
    <property type="protein sequence ID" value="RRN44303.1"/>
    <property type="molecule type" value="Genomic_DNA"/>
</dbReference>
<proteinExistence type="predicted"/>
<sequence>MSWSNNAGGNLNLSGTYGLGLEMDSWAYEARGRNRGIKIGREEGYASGYSSGKDEGLTDGIGIGSDIAWSKANAIIADIRTEANNYAICMNTFRRALDVLMRENKQARNYILRVIYANYVDEVTMNLERNIVSAAPHFHRNFSGIYWRTGQMINDALNAEMAYMKRKRK</sequence>
<dbReference type="AlphaFoldDB" id="A0A3R8NAS9"/>
<reference evidence="1 2" key="1">
    <citation type="submission" date="2018-11" db="EMBL/GenBank/DDBJ databases">
        <title>Genome sequencing of Lautropia sp. KCOM 2505 (= ChDC F240).</title>
        <authorList>
            <person name="Kook J.-K."/>
            <person name="Park S.-N."/>
            <person name="Lim Y.K."/>
        </authorList>
    </citation>
    <scope>NUCLEOTIDE SEQUENCE [LARGE SCALE GENOMIC DNA]</scope>
    <source>
        <strain evidence="1 2">KCOM 2505</strain>
    </source>
</reference>
<keyword evidence="2" id="KW-1185">Reference proteome</keyword>
<organism evidence="1 2">
    <name type="scientific">Lautropia dentalis</name>
    <dbReference type="NCBI Taxonomy" id="2490857"/>
    <lineage>
        <taxon>Bacteria</taxon>
        <taxon>Pseudomonadati</taxon>
        <taxon>Pseudomonadota</taxon>
        <taxon>Betaproteobacteria</taxon>
        <taxon>Burkholderiales</taxon>
        <taxon>Burkholderiaceae</taxon>
        <taxon>Lautropia</taxon>
    </lineage>
</organism>
<evidence type="ECO:0000313" key="2">
    <source>
        <dbReference type="Proteomes" id="UP000270261"/>
    </source>
</evidence>
<gene>
    <name evidence="1" type="ORF">EHV23_13345</name>
</gene>
<dbReference type="RefSeq" id="WP_125096498.1">
    <property type="nucleotide sequence ID" value="NZ_RRUE01000002.1"/>
</dbReference>
<accession>A0A3R8NAS9</accession>
<dbReference type="Proteomes" id="UP000270261">
    <property type="component" value="Unassembled WGS sequence"/>
</dbReference>
<protein>
    <submittedName>
        <fullName evidence="1">Uncharacterized protein</fullName>
    </submittedName>
</protein>
<name>A0A3R8NAS9_9BURK</name>
<comment type="caution">
    <text evidence="1">The sequence shown here is derived from an EMBL/GenBank/DDBJ whole genome shotgun (WGS) entry which is preliminary data.</text>
</comment>